<comment type="caution">
    <text evidence="2">The sequence shown here is derived from an EMBL/GenBank/DDBJ whole genome shotgun (WGS) entry which is preliminary data.</text>
</comment>
<accession>A0AA88DST9</accession>
<feature type="transmembrane region" description="Helical" evidence="1">
    <location>
        <begin position="45"/>
        <end position="66"/>
    </location>
</feature>
<name>A0AA88DST9_FICCA</name>
<dbReference type="AlphaFoldDB" id="A0AA88DST9"/>
<keyword evidence="1" id="KW-1133">Transmembrane helix</keyword>
<protein>
    <submittedName>
        <fullName evidence="2">Uncharacterized protein</fullName>
    </submittedName>
</protein>
<sequence>MGFMFSEFGVYSSSIIVGVPSTTPPSEFRLLCRSRIRQLHRRRSLPFIASGVLPLTAAGVLAFTVVEVHPLF</sequence>
<dbReference type="Proteomes" id="UP001187192">
    <property type="component" value="Unassembled WGS sequence"/>
</dbReference>
<proteinExistence type="predicted"/>
<evidence type="ECO:0000256" key="1">
    <source>
        <dbReference type="SAM" id="Phobius"/>
    </source>
</evidence>
<keyword evidence="1" id="KW-0812">Transmembrane</keyword>
<dbReference type="EMBL" id="BTGU01000105">
    <property type="protein sequence ID" value="GMN61046.1"/>
    <property type="molecule type" value="Genomic_DNA"/>
</dbReference>
<keyword evidence="3" id="KW-1185">Reference proteome</keyword>
<reference evidence="2" key="1">
    <citation type="submission" date="2023-07" db="EMBL/GenBank/DDBJ databases">
        <title>draft genome sequence of fig (Ficus carica).</title>
        <authorList>
            <person name="Takahashi T."/>
            <person name="Nishimura K."/>
        </authorList>
    </citation>
    <scope>NUCLEOTIDE SEQUENCE</scope>
</reference>
<dbReference type="Gramene" id="FCD_00022249-RA">
    <property type="protein sequence ID" value="FCD_00022249-RA:cds"/>
    <property type="gene ID" value="FCD_00022249"/>
</dbReference>
<evidence type="ECO:0000313" key="2">
    <source>
        <dbReference type="EMBL" id="GMN61046.1"/>
    </source>
</evidence>
<organism evidence="2 3">
    <name type="scientific">Ficus carica</name>
    <name type="common">Common fig</name>
    <dbReference type="NCBI Taxonomy" id="3494"/>
    <lineage>
        <taxon>Eukaryota</taxon>
        <taxon>Viridiplantae</taxon>
        <taxon>Streptophyta</taxon>
        <taxon>Embryophyta</taxon>
        <taxon>Tracheophyta</taxon>
        <taxon>Spermatophyta</taxon>
        <taxon>Magnoliopsida</taxon>
        <taxon>eudicotyledons</taxon>
        <taxon>Gunneridae</taxon>
        <taxon>Pentapetalae</taxon>
        <taxon>rosids</taxon>
        <taxon>fabids</taxon>
        <taxon>Rosales</taxon>
        <taxon>Moraceae</taxon>
        <taxon>Ficeae</taxon>
        <taxon>Ficus</taxon>
    </lineage>
</organism>
<evidence type="ECO:0000313" key="3">
    <source>
        <dbReference type="Proteomes" id="UP001187192"/>
    </source>
</evidence>
<gene>
    <name evidence="2" type="ORF">TIFTF001_030140</name>
</gene>
<keyword evidence="1" id="KW-0472">Membrane</keyword>